<accession>A0AAD9EWW4</accession>
<dbReference type="GO" id="GO:0016301">
    <property type="term" value="F:kinase activity"/>
    <property type="evidence" value="ECO:0007669"/>
    <property type="project" value="UniProtKB-KW"/>
</dbReference>
<keyword evidence="1" id="KW-0418">Kinase</keyword>
<evidence type="ECO:0000313" key="1">
    <source>
        <dbReference type="EMBL" id="KAK1876950.1"/>
    </source>
</evidence>
<proteinExistence type="predicted"/>
<name>A0AAD9EWW4_DISEL</name>
<keyword evidence="2" id="KW-1185">Reference proteome</keyword>
<protein>
    <submittedName>
        <fullName evidence="1">Mitogen-activated protein kinase kinase kinase kinase 1</fullName>
    </submittedName>
</protein>
<evidence type="ECO:0000313" key="2">
    <source>
        <dbReference type="Proteomes" id="UP001228049"/>
    </source>
</evidence>
<dbReference type="EMBL" id="JASDAP010000027">
    <property type="protein sequence ID" value="KAK1876950.1"/>
    <property type="molecule type" value="Genomic_DNA"/>
</dbReference>
<reference evidence="1" key="1">
    <citation type="submission" date="2023-04" db="EMBL/GenBank/DDBJ databases">
        <title>Chromosome-level genome of Chaenocephalus aceratus.</title>
        <authorList>
            <person name="Park H."/>
        </authorList>
    </citation>
    <scope>NUCLEOTIDE SEQUENCE</scope>
    <source>
        <strain evidence="1">DE</strain>
        <tissue evidence="1">Muscle</tissue>
    </source>
</reference>
<keyword evidence="1" id="KW-0808">Transferase</keyword>
<gene>
    <name evidence="1" type="ORF">KUDE01_002269</name>
</gene>
<dbReference type="Proteomes" id="UP001228049">
    <property type="component" value="Unassembled WGS sequence"/>
</dbReference>
<comment type="caution">
    <text evidence="1">The sequence shown here is derived from an EMBL/GenBank/DDBJ whole genome shotgun (WGS) entry which is preliminary data.</text>
</comment>
<organism evidence="1 2">
    <name type="scientific">Dissostichus eleginoides</name>
    <name type="common">Patagonian toothfish</name>
    <name type="synonym">Dissostichus amissus</name>
    <dbReference type="NCBI Taxonomy" id="100907"/>
    <lineage>
        <taxon>Eukaryota</taxon>
        <taxon>Metazoa</taxon>
        <taxon>Chordata</taxon>
        <taxon>Craniata</taxon>
        <taxon>Vertebrata</taxon>
        <taxon>Euteleostomi</taxon>
        <taxon>Actinopterygii</taxon>
        <taxon>Neopterygii</taxon>
        <taxon>Teleostei</taxon>
        <taxon>Neoteleostei</taxon>
        <taxon>Acanthomorphata</taxon>
        <taxon>Eupercaria</taxon>
        <taxon>Perciformes</taxon>
        <taxon>Notothenioidei</taxon>
        <taxon>Nototheniidae</taxon>
        <taxon>Dissostichus</taxon>
    </lineage>
</organism>
<sequence length="81" mass="8784">MGNHPSVWAPSPSRASLALLIPIEKGKGRLGKQERMKRRSGATEQAKGFTDIHGNLQIHSVVIISINAERQWQGEGRGQGG</sequence>
<dbReference type="AlphaFoldDB" id="A0AAD9EWW4"/>